<feature type="domain" description="Major facilitator superfamily associated" evidence="7">
    <location>
        <begin position="4"/>
        <end position="297"/>
    </location>
</feature>
<organism evidence="8 9">
    <name type="scientific">Nephila pilipes</name>
    <name type="common">Giant wood spider</name>
    <name type="synonym">Nephila maculata</name>
    <dbReference type="NCBI Taxonomy" id="299642"/>
    <lineage>
        <taxon>Eukaryota</taxon>
        <taxon>Metazoa</taxon>
        <taxon>Ecdysozoa</taxon>
        <taxon>Arthropoda</taxon>
        <taxon>Chelicerata</taxon>
        <taxon>Arachnida</taxon>
        <taxon>Araneae</taxon>
        <taxon>Araneomorphae</taxon>
        <taxon>Entelegynae</taxon>
        <taxon>Araneoidea</taxon>
        <taxon>Nephilidae</taxon>
        <taxon>Nephila</taxon>
    </lineage>
</organism>
<keyword evidence="4 6" id="KW-1133">Transmembrane helix</keyword>
<dbReference type="PANTHER" id="PTHR16172:SF30">
    <property type="entry name" value="SUGAR BABY, ISOFORM C"/>
    <property type="match status" value="1"/>
</dbReference>
<name>A0A8X6QR23_NEPPI</name>
<accession>A0A8X6QR23</accession>
<dbReference type="GO" id="GO:0016020">
    <property type="term" value="C:membrane"/>
    <property type="evidence" value="ECO:0007669"/>
    <property type="project" value="UniProtKB-SubCell"/>
</dbReference>
<dbReference type="InterPro" id="IPR024989">
    <property type="entry name" value="MFS_assoc_dom"/>
</dbReference>
<feature type="non-terminal residue" evidence="8">
    <location>
        <position position="300"/>
    </location>
</feature>
<dbReference type="OrthoDB" id="515887at2759"/>
<dbReference type="AlphaFoldDB" id="A0A8X6QR23"/>
<reference evidence="8" key="1">
    <citation type="submission" date="2020-08" db="EMBL/GenBank/DDBJ databases">
        <title>Multicomponent nature underlies the extraordinary mechanical properties of spider dragline silk.</title>
        <authorList>
            <person name="Kono N."/>
            <person name="Nakamura H."/>
            <person name="Mori M."/>
            <person name="Yoshida Y."/>
            <person name="Ohtoshi R."/>
            <person name="Malay A.D."/>
            <person name="Moran D.A.P."/>
            <person name="Tomita M."/>
            <person name="Numata K."/>
            <person name="Arakawa K."/>
        </authorList>
    </citation>
    <scope>NUCLEOTIDE SEQUENCE</scope>
</reference>
<comment type="caution">
    <text evidence="8">The sequence shown here is derived from an EMBL/GenBank/DDBJ whole genome shotgun (WGS) entry which is preliminary data.</text>
</comment>
<protein>
    <submittedName>
        <fullName evidence="8">Major facilitator superfamily domain-containing protein 6</fullName>
    </submittedName>
</protein>
<dbReference type="InterPro" id="IPR036259">
    <property type="entry name" value="MFS_trans_sf"/>
</dbReference>
<dbReference type="PANTHER" id="PTHR16172">
    <property type="entry name" value="MAJOR FACILITATOR SUPERFAMILY DOMAIN-CONTAINING PROTEIN 6-LIKE"/>
    <property type="match status" value="1"/>
</dbReference>
<dbReference type="InterPro" id="IPR051717">
    <property type="entry name" value="MFS_MFSD6"/>
</dbReference>
<dbReference type="Gene3D" id="1.20.1250.20">
    <property type="entry name" value="MFS general substrate transporter like domains"/>
    <property type="match status" value="1"/>
</dbReference>
<evidence type="ECO:0000313" key="9">
    <source>
        <dbReference type="Proteomes" id="UP000887013"/>
    </source>
</evidence>
<keyword evidence="3 6" id="KW-0812">Transmembrane</keyword>
<evidence type="ECO:0000256" key="6">
    <source>
        <dbReference type="SAM" id="Phobius"/>
    </source>
</evidence>
<evidence type="ECO:0000256" key="5">
    <source>
        <dbReference type="ARBA" id="ARBA00023136"/>
    </source>
</evidence>
<dbReference type="EMBL" id="BMAW01131486">
    <property type="protein sequence ID" value="GFU39619.1"/>
    <property type="molecule type" value="Genomic_DNA"/>
</dbReference>
<keyword evidence="9" id="KW-1185">Reference proteome</keyword>
<dbReference type="Proteomes" id="UP000887013">
    <property type="component" value="Unassembled WGS sequence"/>
</dbReference>
<feature type="transmembrane region" description="Helical" evidence="6">
    <location>
        <begin position="224"/>
        <end position="244"/>
    </location>
</feature>
<evidence type="ECO:0000256" key="2">
    <source>
        <dbReference type="ARBA" id="ARBA00005241"/>
    </source>
</evidence>
<comment type="subcellular location">
    <subcellularLocation>
        <location evidence="1">Membrane</location>
        <topology evidence="1">Multi-pass membrane protein</topology>
    </subcellularLocation>
</comment>
<feature type="transmembrane region" description="Helical" evidence="6">
    <location>
        <begin position="26"/>
        <end position="49"/>
    </location>
</feature>
<evidence type="ECO:0000259" key="7">
    <source>
        <dbReference type="Pfam" id="PF12832"/>
    </source>
</evidence>
<keyword evidence="5 6" id="KW-0472">Membrane</keyword>
<proteinExistence type="inferred from homology"/>
<evidence type="ECO:0000256" key="3">
    <source>
        <dbReference type="ARBA" id="ARBA00022692"/>
    </source>
</evidence>
<dbReference type="Pfam" id="PF12832">
    <property type="entry name" value="MFS_1_like"/>
    <property type="match status" value="1"/>
</dbReference>
<sequence length="300" mass="34155">MVFTQFLAVVAKPVIGFITDYINKLKLVLFVLVVFQGLFFFLFLILPAIPKEANITSFRAFLNCSGSKVNYDHETFIDYLNCYEFIRHPSDCMNTSRVTFKNNEVSVFDLCNFNKSKIDLNQSDNSSIKTENNEMMFEVSVNDSSLRIYQKVFPKENITSFFNQSCVKYLPCSKISNELFILLCNSTILFCHEEHSNSSIGLLVENNVHEASSKNRSDFQTYQFWAFLVVFALFCTCKSSTITLSDTACCECAQKKGADYGKQRLYGAVGWGLFAPIAGYLNDYTNDYLTTGIFFTVLSL</sequence>
<gene>
    <name evidence="8" type="primary">MFSD6_6</name>
    <name evidence="8" type="ORF">NPIL_664421</name>
</gene>
<evidence type="ECO:0000256" key="1">
    <source>
        <dbReference type="ARBA" id="ARBA00004141"/>
    </source>
</evidence>
<comment type="similarity">
    <text evidence="2">Belongs to the major facilitator superfamily. MFSD6 family.</text>
</comment>
<evidence type="ECO:0000313" key="8">
    <source>
        <dbReference type="EMBL" id="GFU39619.1"/>
    </source>
</evidence>
<evidence type="ECO:0000256" key="4">
    <source>
        <dbReference type="ARBA" id="ARBA00022989"/>
    </source>
</evidence>